<protein>
    <submittedName>
        <fullName evidence="2">Uncharacterized protein</fullName>
    </submittedName>
</protein>
<keyword evidence="3" id="KW-1185">Reference proteome</keyword>
<proteinExistence type="predicted"/>
<evidence type="ECO:0000256" key="1">
    <source>
        <dbReference type="SAM" id="MobiDB-lite"/>
    </source>
</evidence>
<gene>
    <name evidence="2" type="ORF">CC80DRAFT_21328</name>
</gene>
<accession>A0A6A5U1N6</accession>
<evidence type="ECO:0000313" key="3">
    <source>
        <dbReference type="Proteomes" id="UP000800035"/>
    </source>
</evidence>
<organism evidence="2 3">
    <name type="scientific">Byssothecium circinans</name>
    <dbReference type="NCBI Taxonomy" id="147558"/>
    <lineage>
        <taxon>Eukaryota</taxon>
        <taxon>Fungi</taxon>
        <taxon>Dikarya</taxon>
        <taxon>Ascomycota</taxon>
        <taxon>Pezizomycotina</taxon>
        <taxon>Dothideomycetes</taxon>
        <taxon>Pleosporomycetidae</taxon>
        <taxon>Pleosporales</taxon>
        <taxon>Massarineae</taxon>
        <taxon>Massarinaceae</taxon>
        <taxon>Byssothecium</taxon>
    </lineage>
</organism>
<dbReference type="OrthoDB" id="5373017at2759"/>
<dbReference type="EMBL" id="ML976986">
    <property type="protein sequence ID" value="KAF1958851.1"/>
    <property type="molecule type" value="Genomic_DNA"/>
</dbReference>
<feature type="compositionally biased region" description="Low complexity" evidence="1">
    <location>
        <begin position="161"/>
        <end position="170"/>
    </location>
</feature>
<sequence length="614" mass="66948">MTTNAPYYQIRSGQFTNSTNGSFAHDHALVGNGDLAATSAASAARPPNDTAITTHHLYSKHAHESNKGIPVIASLEVENHNFVELLEAASEAAAGQADMVENTLALADPGVNMRKGKRKRASSSPPLEGGPGDMVSGPKRPRVDCPTDPQLNNDQRDRSESGSVPPSSESLLHDARAAGVHSAAALFRRSSEKTSRKYTRPPMSKLFISLQLTPENFLHLQAQAKTYMLDPAHPERQNCVGNRGRGDTDMVKLRLFNCVRDFLDDGVGEQYFGEGVEKPGETDTLEAARVLGQGNVSNEDKLIWPRDGNKIISLVTPLLRRMVTNERQRMYAIETRKGGSKKKEATPTIDDIRGLNDVNGSGQHPEQLQTAFEPPRPHPLAPAQSQVQRLYTLSPSSPLPPNPQSTDRDSEMTIHYAESKSVIELFPGEKLMLPTEQAVKPFLSKINIFVTKNGHVLRSEKRFTNLPSAPLFHMTWQELTARVLELVQETLSLYPQLEENLGRSTDIGPEALRGLAVAAMHNQTGQTTEIGTDVEASETPLRASSFAPSPPKQGLISPLSGFTSAVLPDFRIGTQTSKGWVNITGEEEWSVAKKDLAGAVWADKVCSVVVTLLS</sequence>
<dbReference type="Proteomes" id="UP000800035">
    <property type="component" value="Unassembled WGS sequence"/>
</dbReference>
<feature type="region of interest" description="Disordered" evidence="1">
    <location>
        <begin position="110"/>
        <end position="170"/>
    </location>
</feature>
<dbReference type="AlphaFoldDB" id="A0A6A5U1N6"/>
<feature type="compositionally biased region" description="Polar residues" evidence="1">
    <location>
        <begin position="358"/>
        <end position="370"/>
    </location>
</feature>
<evidence type="ECO:0000313" key="2">
    <source>
        <dbReference type="EMBL" id="KAF1958851.1"/>
    </source>
</evidence>
<reference evidence="2" key="1">
    <citation type="journal article" date="2020" name="Stud. Mycol.">
        <title>101 Dothideomycetes genomes: a test case for predicting lifestyles and emergence of pathogens.</title>
        <authorList>
            <person name="Haridas S."/>
            <person name="Albert R."/>
            <person name="Binder M."/>
            <person name="Bloem J."/>
            <person name="Labutti K."/>
            <person name="Salamov A."/>
            <person name="Andreopoulos B."/>
            <person name="Baker S."/>
            <person name="Barry K."/>
            <person name="Bills G."/>
            <person name="Bluhm B."/>
            <person name="Cannon C."/>
            <person name="Castanera R."/>
            <person name="Culley D."/>
            <person name="Daum C."/>
            <person name="Ezra D."/>
            <person name="Gonzalez J."/>
            <person name="Henrissat B."/>
            <person name="Kuo A."/>
            <person name="Liang C."/>
            <person name="Lipzen A."/>
            <person name="Lutzoni F."/>
            <person name="Magnuson J."/>
            <person name="Mondo S."/>
            <person name="Nolan M."/>
            <person name="Ohm R."/>
            <person name="Pangilinan J."/>
            <person name="Park H.-J."/>
            <person name="Ramirez L."/>
            <person name="Alfaro M."/>
            <person name="Sun H."/>
            <person name="Tritt A."/>
            <person name="Yoshinaga Y."/>
            <person name="Zwiers L.-H."/>
            <person name="Turgeon B."/>
            <person name="Goodwin S."/>
            <person name="Spatafora J."/>
            <person name="Crous P."/>
            <person name="Grigoriev I."/>
        </authorList>
    </citation>
    <scope>NUCLEOTIDE SEQUENCE</scope>
    <source>
        <strain evidence="2">CBS 675.92</strain>
    </source>
</reference>
<feature type="region of interest" description="Disordered" evidence="1">
    <location>
        <begin position="351"/>
        <end position="386"/>
    </location>
</feature>
<name>A0A6A5U1N6_9PLEO</name>